<proteinExistence type="predicted"/>
<evidence type="ECO:0000313" key="1">
    <source>
        <dbReference type="EMBL" id="MEI7035595.1"/>
    </source>
</evidence>
<dbReference type="EMBL" id="JBBBNY010000001">
    <property type="protein sequence ID" value="MEI7035595.1"/>
    <property type="molecule type" value="Genomic_DNA"/>
</dbReference>
<sequence>MAGIHYTAVHVRELLGLSRTDLQRWLSALPPFNQVKAKPRTARQFTIADLAFFRAVAELHQRLGLSLHSIAAFSAPLRARLDMRAALTGGTVRLYINQVGDGAWAVGSEAQGALSVALDLEPIWLAVYAFVGVAMPAQRELALGLVSLSGPSHQEDRRGRQAR</sequence>
<comment type="caution">
    <text evidence="1">The sequence shown here is derived from an EMBL/GenBank/DDBJ whole genome shotgun (WGS) entry which is preliminary data.</text>
</comment>
<gene>
    <name evidence="1" type="ORF">WAT24_02350</name>
</gene>
<organism evidence="1 2">
    <name type="scientific">Fulvimonas yonginensis</name>
    <dbReference type="NCBI Taxonomy" id="1495200"/>
    <lineage>
        <taxon>Bacteria</taxon>
        <taxon>Pseudomonadati</taxon>
        <taxon>Pseudomonadota</taxon>
        <taxon>Gammaproteobacteria</taxon>
        <taxon>Lysobacterales</taxon>
        <taxon>Rhodanobacteraceae</taxon>
        <taxon>Fulvimonas</taxon>
    </lineage>
</organism>
<accession>A0ABU8J8F9</accession>
<dbReference type="Proteomes" id="UP001381174">
    <property type="component" value="Unassembled WGS sequence"/>
</dbReference>
<name>A0ABU8J8F9_9GAMM</name>
<evidence type="ECO:0008006" key="3">
    <source>
        <dbReference type="Google" id="ProtNLM"/>
    </source>
</evidence>
<keyword evidence="2" id="KW-1185">Reference proteome</keyword>
<dbReference type="RefSeq" id="WP_336806209.1">
    <property type="nucleotide sequence ID" value="NZ_JBBBNY010000001.1"/>
</dbReference>
<evidence type="ECO:0000313" key="2">
    <source>
        <dbReference type="Proteomes" id="UP001381174"/>
    </source>
</evidence>
<reference evidence="1 2" key="1">
    <citation type="journal article" date="2014" name="Int. J. Syst. Evol. Microbiol.">
        <title>Fulvimonas yonginensis sp. nov., isolated from greenhouse soil, and emended description of the genus Fulvimonas.</title>
        <authorList>
            <person name="Ahn J.H."/>
            <person name="Kim S.J."/>
            <person name="Weon H.Y."/>
            <person name="Hong S.B."/>
            <person name="Seok S.J."/>
            <person name="Kwon S.W."/>
        </authorList>
    </citation>
    <scope>NUCLEOTIDE SEQUENCE [LARGE SCALE GENOMIC DNA]</scope>
    <source>
        <strain evidence="1 2">KACC 16952</strain>
    </source>
</reference>
<protein>
    <recommendedName>
        <fullName evidence="3">HTH merR-type domain-containing protein</fullName>
    </recommendedName>
</protein>